<dbReference type="SMART" id="SM00422">
    <property type="entry name" value="HTH_MERR"/>
    <property type="match status" value="1"/>
</dbReference>
<gene>
    <name evidence="4" type="ORF">ENJ63_00125</name>
</gene>
<dbReference type="SUPFAM" id="SSF46955">
    <property type="entry name" value="Putative DNA-binding domain"/>
    <property type="match status" value="1"/>
</dbReference>
<keyword evidence="1" id="KW-0238">DNA-binding</keyword>
<dbReference type="GO" id="GO:0003700">
    <property type="term" value="F:DNA-binding transcription factor activity"/>
    <property type="evidence" value="ECO:0007669"/>
    <property type="project" value="InterPro"/>
</dbReference>
<evidence type="ECO:0000259" key="3">
    <source>
        <dbReference type="PROSITE" id="PS50937"/>
    </source>
</evidence>
<dbReference type="AlphaFoldDB" id="A0A7V2SV38"/>
<dbReference type="PROSITE" id="PS50937">
    <property type="entry name" value="HTH_MERR_2"/>
    <property type="match status" value="1"/>
</dbReference>
<organism evidence="4">
    <name type="scientific">Dissulfuribacter thermophilus</name>
    <dbReference type="NCBI Taxonomy" id="1156395"/>
    <lineage>
        <taxon>Bacteria</taxon>
        <taxon>Pseudomonadati</taxon>
        <taxon>Thermodesulfobacteriota</taxon>
        <taxon>Dissulfuribacteria</taxon>
        <taxon>Dissulfuribacterales</taxon>
        <taxon>Dissulfuribacteraceae</taxon>
        <taxon>Dissulfuribacter</taxon>
    </lineage>
</organism>
<proteinExistence type="predicted"/>
<dbReference type="GO" id="GO:0003677">
    <property type="term" value="F:DNA binding"/>
    <property type="evidence" value="ECO:0007669"/>
    <property type="project" value="UniProtKB-KW"/>
</dbReference>
<sequence length="180" mass="20329">MNKSEPIYPISVAAKLLGVHPRTLRIYEEEGLIKPARQGNKRYFSENDIDWIKCLRHLIHDEGISIPGIKKLLELSPCWEIKNCPKEVRENCSAYVDRTVPCWERASSACARGIDQCENCEVYISAMKEARGKAREEEAERPVGDDLPISVPTPPKEEIVAEQGNQEEEGQPLYANAPLL</sequence>
<accession>A0A7V2SV38</accession>
<protein>
    <submittedName>
        <fullName evidence="4">MerR family transcriptional regulator</fullName>
    </submittedName>
</protein>
<dbReference type="EMBL" id="DRND01000011">
    <property type="protein sequence ID" value="HFC46268.1"/>
    <property type="molecule type" value="Genomic_DNA"/>
</dbReference>
<comment type="caution">
    <text evidence="4">The sequence shown here is derived from an EMBL/GenBank/DDBJ whole genome shotgun (WGS) entry which is preliminary data.</text>
</comment>
<feature type="domain" description="HTH merR-type" evidence="3">
    <location>
        <begin position="7"/>
        <end position="75"/>
    </location>
</feature>
<dbReference type="Proteomes" id="UP000885797">
    <property type="component" value="Unassembled WGS sequence"/>
</dbReference>
<dbReference type="InterPro" id="IPR047057">
    <property type="entry name" value="MerR_fam"/>
</dbReference>
<dbReference type="InterPro" id="IPR009061">
    <property type="entry name" value="DNA-bd_dom_put_sf"/>
</dbReference>
<dbReference type="PANTHER" id="PTHR30204:SF58">
    <property type="entry name" value="HTH-TYPE TRANSCRIPTIONAL REGULATOR YFMP"/>
    <property type="match status" value="1"/>
</dbReference>
<dbReference type="Pfam" id="PF13411">
    <property type="entry name" value="MerR_1"/>
    <property type="match status" value="1"/>
</dbReference>
<name>A0A7V2SV38_9BACT</name>
<feature type="compositionally biased region" description="Basic and acidic residues" evidence="2">
    <location>
        <begin position="133"/>
        <end position="144"/>
    </location>
</feature>
<dbReference type="PROSITE" id="PS00552">
    <property type="entry name" value="HTH_MERR_1"/>
    <property type="match status" value="1"/>
</dbReference>
<evidence type="ECO:0000313" key="4">
    <source>
        <dbReference type="EMBL" id="HFC46268.1"/>
    </source>
</evidence>
<evidence type="ECO:0000256" key="2">
    <source>
        <dbReference type="SAM" id="MobiDB-lite"/>
    </source>
</evidence>
<dbReference type="Gene3D" id="1.10.1660.10">
    <property type="match status" value="1"/>
</dbReference>
<reference evidence="4" key="1">
    <citation type="journal article" date="2020" name="mSystems">
        <title>Genome- and Community-Level Interaction Insights into Carbon Utilization and Element Cycling Functions of Hydrothermarchaeota in Hydrothermal Sediment.</title>
        <authorList>
            <person name="Zhou Z."/>
            <person name="Liu Y."/>
            <person name="Xu W."/>
            <person name="Pan J."/>
            <person name="Luo Z.H."/>
            <person name="Li M."/>
        </authorList>
    </citation>
    <scope>NUCLEOTIDE SEQUENCE [LARGE SCALE GENOMIC DNA]</scope>
    <source>
        <strain evidence="4">HyVt-503</strain>
    </source>
</reference>
<dbReference type="InterPro" id="IPR000551">
    <property type="entry name" value="MerR-type_HTH_dom"/>
</dbReference>
<dbReference type="PANTHER" id="PTHR30204">
    <property type="entry name" value="REDOX-CYCLING DRUG-SENSING TRANSCRIPTIONAL ACTIVATOR SOXR"/>
    <property type="match status" value="1"/>
</dbReference>
<feature type="region of interest" description="Disordered" evidence="2">
    <location>
        <begin position="133"/>
        <end position="180"/>
    </location>
</feature>
<evidence type="ECO:0000256" key="1">
    <source>
        <dbReference type="ARBA" id="ARBA00023125"/>
    </source>
</evidence>